<dbReference type="GO" id="GO:0005576">
    <property type="term" value="C:extracellular region"/>
    <property type="evidence" value="ECO:0007669"/>
    <property type="project" value="TreeGrafter"/>
</dbReference>
<feature type="active site" description="Nucleophile" evidence="7">
    <location>
        <position position="212"/>
    </location>
</feature>
<dbReference type="Gene3D" id="2.40.440.10">
    <property type="entry name" value="L,D-transpeptidase catalytic domain-like"/>
    <property type="match status" value="1"/>
</dbReference>
<keyword evidence="6 7" id="KW-0961">Cell wall biogenesis/degradation</keyword>
<evidence type="ECO:0000256" key="2">
    <source>
        <dbReference type="ARBA" id="ARBA00005992"/>
    </source>
</evidence>
<name>A0A1I1I427_9FLAO</name>
<dbReference type="GO" id="GO:0071555">
    <property type="term" value="P:cell wall organization"/>
    <property type="evidence" value="ECO:0007669"/>
    <property type="project" value="UniProtKB-UniRule"/>
</dbReference>
<keyword evidence="3" id="KW-0808">Transferase</keyword>
<dbReference type="GO" id="GO:0018104">
    <property type="term" value="P:peptidoglycan-protein cross-linking"/>
    <property type="evidence" value="ECO:0007669"/>
    <property type="project" value="TreeGrafter"/>
</dbReference>
<dbReference type="AlphaFoldDB" id="A0A1I1I427"/>
<evidence type="ECO:0000256" key="7">
    <source>
        <dbReference type="PROSITE-ProRule" id="PRU01373"/>
    </source>
</evidence>
<dbReference type="PROSITE" id="PS51257">
    <property type="entry name" value="PROKAR_LIPOPROTEIN"/>
    <property type="match status" value="1"/>
</dbReference>
<evidence type="ECO:0000256" key="6">
    <source>
        <dbReference type="ARBA" id="ARBA00023316"/>
    </source>
</evidence>
<dbReference type="SUPFAM" id="SSF141523">
    <property type="entry name" value="L,D-transpeptidase catalytic domain-like"/>
    <property type="match status" value="1"/>
</dbReference>
<feature type="active site" description="Proton donor/acceptor" evidence="7">
    <location>
        <position position="199"/>
    </location>
</feature>
<keyword evidence="4 7" id="KW-0133">Cell shape</keyword>
<dbReference type="OrthoDB" id="463216at2"/>
<dbReference type="GO" id="GO:0071972">
    <property type="term" value="F:peptidoglycan L,D-transpeptidase activity"/>
    <property type="evidence" value="ECO:0007669"/>
    <property type="project" value="TreeGrafter"/>
</dbReference>
<evidence type="ECO:0000256" key="3">
    <source>
        <dbReference type="ARBA" id="ARBA00022679"/>
    </source>
</evidence>
<dbReference type="InterPro" id="IPR038063">
    <property type="entry name" value="Transpep_catalytic_dom"/>
</dbReference>
<evidence type="ECO:0000313" key="10">
    <source>
        <dbReference type="Proteomes" id="UP000199438"/>
    </source>
</evidence>
<comment type="pathway">
    <text evidence="1 7">Cell wall biogenesis; peptidoglycan biosynthesis.</text>
</comment>
<gene>
    <name evidence="9" type="ORF">SAMN04487907_103220</name>
</gene>
<dbReference type="STRING" id="1334022.SAMN04487907_103220"/>
<evidence type="ECO:0000256" key="1">
    <source>
        <dbReference type="ARBA" id="ARBA00004752"/>
    </source>
</evidence>
<dbReference type="PANTHER" id="PTHR30582:SF2">
    <property type="entry name" value="L,D-TRANSPEPTIDASE YCIB-RELATED"/>
    <property type="match status" value="1"/>
</dbReference>
<comment type="similarity">
    <text evidence="2">Belongs to the YkuD family.</text>
</comment>
<dbReference type="InterPro" id="IPR005490">
    <property type="entry name" value="LD_TPept_cat_dom"/>
</dbReference>
<dbReference type="UniPathway" id="UPA00219"/>
<dbReference type="CDD" id="cd16913">
    <property type="entry name" value="YkuD_like"/>
    <property type="match status" value="1"/>
</dbReference>
<dbReference type="EMBL" id="FOKV01000003">
    <property type="protein sequence ID" value="SFC28968.1"/>
    <property type="molecule type" value="Genomic_DNA"/>
</dbReference>
<accession>A0A1I1I427</accession>
<evidence type="ECO:0000256" key="5">
    <source>
        <dbReference type="ARBA" id="ARBA00022984"/>
    </source>
</evidence>
<organism evidence="9 10">
    <name type="scientific">Zunongwangia mangrovi</name>
    <dbReference type="NCBI Taxonomy" id="1334022"/>
    <lineage>
        <taxon>Bacteria</taxon>
        <taxon>Pseudomonadati</taxon>
        <taxon>Bacteroidota</taxon>
        <taxon>Flavobacteriia</taxon>
        <taxon>Flavobacteriales</taxon>
        <taxon>Flavobacteriaceae</taxon>
        <taxon>Zunongwangia</taxon>
    </lineage>
</organism>
<dbReference type="InterPro" id="IPR050979">
    <property type="entry name" value="LD-transpeptidase"/>
</dbReference>
<dbReference type="PROSITE" id="PS52029">
    <property type="entry name" value="LD_TPASE"/>
    <property type="match status" value="1"/>
</dbReference>
<evidence type="ECO:0000259" key="8">
    <source>
        <dbReference type="PROSITE" id="PS52029"/>
    </source>
</evidence>
<keyword evidence="5 7" id="KW-0573">Peptidoglycan synthesis</keyword>
<feature type="domain" description="L,D-TPase catalytic" evidence="8">
    <location>
        <begin position="126"/>
        <end position="240"/>
    </location>
</feature>
<sequence>MMTKIYKNTTILILLTCALVACNKKEEPKEPVNIPVSVLDTIKIDPPLDRLDVVYSIDSLRTNTALDSFNNRFTEEQRKIIYALNRIDKRKVWAGKPLVIPDSISADLMDYSPFPKELGMVDTIPKLVLISQRVQAFGLYESGKLIKWGPVSSGKRSTPTPNGLHYGNYKAKRKVSSVNKDWILPYYFNFMNFEGVGTHQYSLPGYPASHACVRLYMDDAHFIYDWASMWKLEGTSISVNGTPFIVYGEYDYDNKKPWLQLADSVESNDFLEEEIQVLRDHIQSYLDDPKNFITEETPEEPLT</sequence>
<dbReference type="GO" id="GO:0008360">
    <property type="term" value="P:regulation of cell shape"/>
    <property type="evidence" value="ECO:0007669"/>
    <property type="project" value="UniProtKB-UniRule"/>
</dbReference>
<dbReference type="Pfam" id="PF03734">
    <property type="entry name" value="YkuD"/>
    <property type="match status" value="1"/>
</dbReference>
<evidence type="ECO:0000313" key="9">
    <source>
        <dbReference type="EMBL" id="SFC28968.1"/>
    </source>
</evidence>
<dbReference type="Proteomes" id="UP000199438">
    <property type="component" value="Unassembled WGS sequence"/>
</dbReference>
<keyword evidence="10" id="KW-1185">Reference proteome</keyword>
<evidence type="ECO:0000256" key="4">
    <source>
        <dbReference type="ARBA" id="ARBA00022960"/>
    </source>
</evidence>
<reference evidence="10" key="1">
    <citation type="submission" date="2016-10" db="EMBL/GenBank/DDBJ databases">
        <authorList>
            <person name="Varghese N."/>
            <person name="Submissions S."/>
        </authorList>
    </citation>
    <scope>NUCLEOTIDE SEQUENCE [LARGE SCALE GENOMIC DNA]</scope>
    <source>
        <strain evidence="10">DSM 24499</strain>
    </source>
</reference>
<proteinExistence type="inferred from homology"/>
<dbReference type="GO" id="GO:0016740">
    <property type="term" value="F:transferase activity"/>
    <property type="evidence" value="ECO:0007669"/>
    <property type="project" value="UniProtKB-KW"/>
</dbReference>
<protein>
    <submittedName>
        <fullName evidence="9">L,D-transpeptidase catalytic domain</fullName>
    </submittedName>
</protein>
<dbReference type="PANTHER" id="PTHR30582">
    <property type="entry name" value="L,D-TRANSPEPTIDASE"/>
    <property type="match status" value="1"/>
</dbReference>
<dbReference type="RefSeq" id="WP_092541969.1">
    <property type="nucleotide sequence ID" value="NZ_FOKV01000003.1"/>
</dbReference>